<keyword evidence="1" id="KW-1133">Transmembrane helix</keyword>
<dbReference type="Proteomes" id="UP000270190">
    <property type="component" value="Unassembled WGS sequence"/>
</dbReference>
<reference evidence="3" key="1">
    <citation type="submission" date="2018-04" db="EMBL/GenBank/DDBJ databases">
        <authorList>
            <person name="Illikoud N."/>
        </authorList>
    </citation>
    <scope>NUCLEOTIDE SEQUENCE [LARGE SCALE GENOMIC DNA]</scope>
</reference>
<keyword evidence="1" id="KW-0472">Membrane</keyword>
<proteinExistence type="predicted"/>
<evidence type="ECO:0000313" key="3">
    <source>
        <dbReference type="Proteomes" id="UP000270190"/>
    </source>
</evidence>
<dbReference type="RefSeq" id="WP_280524174.1">
    <property type="nucleotide sequence ID" value="NZ_OUNC01000023.1"/>
</dbReference>
<feature type="transmembrane region" description="Helical" evidence="1">
    <location>
        <begin position="6"/>
        <end position="27"/>
    </location>
</feature>
<keyword evidence="1" id="KW-0812">Transmembrane</keyword>
<accession>A0A2X0QXF4</accession>
<protein>
    <submittedName>
        <fullName evidence="2">Uncharacterized protein</fullName>
    </submittedName>
</protein>
<dbReference type="EMBL" id="OUNC01000023">
    <property type="protein sequence ID" value="SPP28858.1"/>
    <property type="molecule type" value="Genomic_DNA"/>
</dbReference>
<organism evidence="2 3">
    <name type="scientific">Brochothrix thermosphacta</name>
    <name type="common">Microbacterium thermosphactum</name>
    <dbReference type="NCBI Taxonomy" id="2756"/>
    <lineage>
        <taxon>Bacteria</taxon>
        <taxon>Bacillati</taxon>
        <taxon>Bacillota</taxon>
        <taxon>Bacilli</taxon>
        <taxon>Bacillales</taxon>
        <taxon>Listeriaceae</taxon>
        <taxon>Brochothrix</taxon>
    </lineage>
</organism>
<name>A0A2X0QXF4_BROTH</name>
<dbReference type="AlphaFoldDB" id="A0A2X0QXF4"/>
<evidence type="ECO:0000313" key="2">
    <source>
        <dbReference type="EMBL" id="SPP28858.1"/>
    </source>
</evidence>
<evidence type="ECO:0000256" key="1">
    <source>
        <dbReference type="SAM" id="Phobius"/>
    </source>
</evidence>
<sequence length="43" mass="4983">MTELILKQVILYVSEVVLISFLCYLAVDATHKIKRLIKGEIYD</sequence>
<gene>
    <name evidence="2" type="ORF">BTBSAS_30176</name>
</gene>